<keyword evidence="7 10" id="KW-0949">S-adenosyl-L-methionine</keyword>
<dbReference type="GO" id="GO:0008168">
    <property type="term" value="F:methyltransferase activity"/>
    <property type="evidence" value="ECO:0007669"/>
    <property type="project" value="UniProtKB-KW"/>
</dbReference>
<dbReference type="InterPro" id="IPR046887">
    <property type="entry name" value="RsmE_PUA-like"/>
</dbReference>
<dbReference type="InterPro" id="IPR006700">
    <property type="entry name" value="RsmE"/>
</dbReference>
<dbReference type="Pfam" id="PF20260">
    <property type="entry name" value="PUA_4"/>
    <property type="match status" value="1"/>
</dbReference>
<dbReference type="EC" id="2.1.1.193" evidence="10"/>
<evidence type="ECO:0000256" key="6">
    <source>
        <dbReference type="ARBA" id="ARBA00022679"/>
    </source>
</evidence>
<dbReference type="NCBIfam" id="NF008702">
    <property type="entry name" value="PRK11713.6-1"/>
    <property type="match status" value="1"/>
</dbReference>
<dbReference type="Proteomes" id="UP001565200">
    <property type="component" value="Unassembled WGS sequence"/>
</dbReference>
<dbReference type="NCBIfam" id="TIGR00046">
    <property type="entry name" value="RsmE family RNA methyltransferase"/>
    <property type="match status" value="1"/>
</dbReference>
<evidence type="ECO:0000313" key="14">
    <source>
        <dbReference type="Proteomes" id="UP001565200"/>
    </source>
</evidence>
<evidence type="ECO:0000256" key="5">
    <source>
        <dbReference type="ARBA" id="ARBA00022603"/>
    </source>
</evidence>
<evidence type="ECO:0000256" key="4">
    <source>
        <dbReference type="ARBA" id="ARBA00022552"/>
    </source>
</evidence>
<evidence type="ECO:0000256" key="8">
    <source>
        <dbReference type="ARBA" id="ARBA00025699"/>
    </source>
</evidence>
<comment type="caution">
    <text evidence="13">The sequence shown here is derived from an EMBL/GenBank/DDBJ whole genome shotgun (WGS) entry which is preliminary data.</text>
</comment>
<evidence type="ECO:0000256" key="7">
    <source>
        <dbReference type="ARBA" id="ARBA00022691"/>
    </source>
</evidence>
<dbReference type="PIRSF" id="PIRSF015601">
    <property type="entry name" value="MTase_slr0722"/>
    <property type="match status" value="1"/>
</dbReference>
<dbReference type="PANTHER" id="PTHR30027:SF3">
    <property type="entry name" value="16S RRNA (URACIL(1498)-N(3))-METHYLTRANSFERASE"/>
    <property type="match status" value="1"/>
</dbReference>
<keyword evidence="4 10" id="KW-0698">rRNA processing</keyword>
<dbReference type="InterPro" id="IPR046886">
    <property type="entry name" value="RsmE_MTase_dom"/>
</dbReference>
<dbReference type="RefSeq" id="WP_121698986.1">
    <property type="nucleotide sequence ID" value="NZ_JBCLPP010000002.1"/>
</dbReference>
<evidence type="ECO:0000256" key="1">
    <source>
        <dbReference type="ARBA" id="ARBA00004496"/>
    </source>
</evidence>
<feature type="domain" description="Ribosomal RNA small subunit methyltransferase E methyltransferase" evidence="11">
    <location>
        <begin position="72"/>
        <end position="229"/>
    </location>
</feature>
<comment type="function">
    <text evidence="8 10">Specifically methylates the N3 position of the uracil ring of uridine 1498 (m3U1498) in 16S rRNA. Acts on the fully assembled 30S ribosomal subunit.</text>
</comment>
<protein>
    <recommendedName>
        <fullName evidence="10">Ribosomal RNA small subunit methyltransferase E</fullName>
        <ecNumber evidence="10">2.1.1.193</ecNumber>
    </recommendedName>
</protein>
<dbReference type="Pfam" id="PF04452">
    <property type="entry name" value="Methyltrans_RNA"/>
    <property type="match status" value="1"/>
</dbReference>
<dbReference type="SUPFAM" id="SSF75217">
    <property type="entry name" value="alpha/beta knot"/>
    <property type="match status" value="1"/>
</dbReference>
<keyword evidence="5 10" id="KW-0489">Methyltransferase</keyword>
<name>A0ABV4CU25_9BACT</name>
<keyword evidence="14" id="KW-1185">Reference proteome</keyword>
<dbReference type="SUPFAM" id="SSF88697">
    <property type="entry name" value="PUA domain-like"/>
    <property type="match status" value="1"/>
</dbReference>
<organism evidence="13 14">
    <name type="scientific">Heminiphilus faecis</name>
    <dbReference type="NCBI Taxonomy" id="2601703"/>
    <lineage>
        <taxon>Bacteria</taxon>
        <taxon>Pseudomonadati</taxon>
        <taxon>Bacteroidota</taxon>
        <taxon>Bacteroidia</taxon>
        <taxon>Bacteroidales</taxon>
        <taxon>Muribaculaceae</taxon>
        <taxon>Heminiphilus</taxon>
    </lineage>
</organism>
<dbReference type="InterPro" id="IPR029026">
    <property type="entry name" value="tRNA_m1G_MTases_N"/>
</dbReference>
<dbReference type="Gene3D" id="2.40.240.20">
    <property type="entry name" value="Hypothetical PUA domain-like, domain 1"/>
    <property type="match status" value="1"/>
</dbReference>
<accession>A0ABV4CU25</accession>
<gene>
    <name evidence="13" type="ORF">AAK873_01010</name>
</gene>
<sequence>MIQFYAPDIESELTLPEEEARHCIKVLRTRSGDVIEVIDGKGYRFSCRLTDDNPRHATVEIETKTAVPLSWSTKITVAVAPTKNMDRMEWMVEKLTEIGINRIIPLHCRYSERKEIKIDRLQRIAVSAMKQSLKTVLPEITPMRSFNEVIQSSDAEQKFIAYCDPSIPRKLLSCEYRPVADSVLILIGPEGDFSKEEISSAITAGYMPISLGENRLRTETAAFNACDTIHIINQLKQ</sequence>
<evidence type="ECO:0000313" key="13">
    <source>
        <dbReference type="EMBL" id="MEY8244191.1"/>
    </source>
</evidence>
<evidence type="ECO:0000256" key="10">
    <source>
        <dbReference type="PIRNR" id="PIRNR015601"/>
    </source>
</evidence>
<evidence type="ECO:0000259" key="12">
    <source>
        <dbReference type="Pfam" id="PF20260"/>
    </source>
</evidence>
<dbReference type="InterPro" id="IPR029028">
    <property type="entry name" value="Alpha/beta_knot_MTases"/>
</dbReference>
<evidence type="ECO:0000256" key="2">
    <source>
        <dbReference type="ARBA" id="ARBA00005528"/>
    </source>
</evidence>
<dbReference type="Gene3D" id="3.40.1280.10">
    <property type="match status" value="1"/>
</dbReference>
<dbReference type="GO" id="GO:0032259">
    <property type="term" value="P:methylation"/>
    <property type="evidence" value="ECO:0007669"/>
    <property type="project" value="UniProtKB-KW"/>
</dbReference>
<dbReference type="PANTHER" id="PTHR30027">
    <property type="entry name" value="RIBOSOMAL RNA SMALL SUBUNIT METHYLTRANSFERASE E"/>
    <property type="match status" value="1"/>
</dbReference>
<evidence type="ECO:0000259" key="11">
    <source>
        <dbReference type="Pfam" id="PF04452"/>
    </source>
</evidence>
<evidence type="ECO:0000256" key="3">
    <source>
        <dbReference type="ARBA" id="ARBA00022490"/>
    </source>
</evidence>
<comment type="subcellular location">
    <subcellularLocation>
        <location evidence="1 10">Cytoplasm</location>
    </subcellularLocation>
</comment>
<reference evidence="13 14" key="1">
    <citation type="submission" date="2024-03" db="EMBL/GenBank/DDBJ databases">
        <title>Mouse gut bacterial collection (mGBC) of GemPharmatech.</title>
        <authorList>
            <person name="He Y."/>
            <person name="Dong L."/>
            <person name="Wu D."/>
            <person name="Gao X."/>
            <person name="Lin Z."/>
        </authorList>
    </citation>
    <scope>NUCLEOTIDE SEQUENCE [LARGE SCALE GENOMIC DNA]</scope>
    <source>
        <strain evidence="13 14">54-13</strain>
    </source>
</reference>
<feature type="domain" description="Ribosomal RNA small subunit methyltransferase E PUA-like" evidence="12">
    <location>
        <begin position="15"/>
        <end position="62"/>
    </location>
</feature>
<dbReference type="CDD" id="cd18084">
    <property type="entry name" value="RsmE-like"/>
    <property type="match status" value="1"/>
</dbReference>
<keyword evidence="3 10" id="KW-0963">Cytoplasm</keyword>
<comment type="similarity">
    <text evidence="2 10">Belongs to the RNA methyltransferase RsmE family.</text>
</comment>
<proteinExistence type="inferred from homology"/>
<dbReference type="EMBL" id="JBCLPP010000002">
    <property type="protein sequence ID" value="MEY8244191.1"/>
    <property type="molecule type" value="Genomic_DNA"/>
</dbReference>
<evidence type="ECO:0000256" key="9">
    <source>
        <dbReference type="ARBA" id="ARBA00047944"/>
    </source>
</evidence>
<dbReference type="InterPro" id="IPR015947">
    <property type="entry name" value="PUA-like_sf"/>
</dbReference>
<keyword evidence="6 10" id="KW-0808">Transferase</keyword>
<comment type="catalytic activity">
    <reaction evidence="9 10">
        <text>uridine(1498) in 16S rRNA + S-adenosyl-L-methionine = N(3)-methyluridine(1498) in 16S rRNA + S-adenosyl-L-homocysteine + H(+)</text>
        <dbReference type="Rhea" id="RHEA:42920"/>
        <dbReference type="Rhea" id="RHEA-COMP:10283"/>
        <dbReference type="Rhea" id="RHEA-COMP:10284"/>
        <dbReference type="ChEBI" id="CHEBI:15378"/>
        <dbReference type="ChEBI" id="CHEBI:57856"/>
        <dbReference type="ChEBI" id="CHEBI:59789"/>
        <dbReference type="ChEBI" id="CHEBI:65315"/>
        <dbReference type="ChEBI" id="CHEBI:74502"/>
        <dbReference type="EC" id="2.1.1.193"/>
    </reaction>
</comment>